<keyword evidence="3" id="KW-1185">Reference proteome</keyword>
<dbReference type="AlphaFoldDB" id="E9HED8"/>
<dbReference type="HOGENOM" id="CLU_3126438_0_0_1"/>
<dbReference type="KEGG" id="dpx:DAPPUDRAFT_257892"/>
<name>E9HED8_DAPPU</name>
<proteinExistence type="predicted"/>
<dbReference type="EMBL" id="GL732628">
    <property type="protein sequence ID" value="EFX69917.1"/>
    <property type="molecule type" value="Genomic_DNA"/>
</dbReference>
<evidence type="ECO:0000313" key="2">
    <source>
        <dbReference type="EMBL" id="EFX69917.1"/>
    </source>
</evidence>
<reference evidence="2 3" key="1">
    <citation type="journal article" date="2011" name="Science">
        <title>The ecoresponsive genome of Daphnia pulex.</title>
        <authorList>
            <person name="Colbourne J.K."/>
            <person name="Pfrender M.E."/>
            <person name="Gilbert D."/>
            <person name="Thomas W.K."/>
            <person name="Tucker A."/>
            <person name="Oakley T.H."/>
            <person name="Tokishita S."/>
            <person name="Aerts A."/>
            <person name="Arnold G.J."/>
            <person name="Basu M.K."/>
            <person name="Bauer D.J."/>
            <person name="Caceres C.E."/>
            <person name="Carmel L."/>
            <person name="Casola C."/>
            <person name="Choi J.H."/>
            <person name="Detter J.C."/>
            <person name="Dong Q."/>
            <person name="Dusheyko S."/>
            <person name="Eads B.D."/>
            <person name="Frohlich T."/>
            <person name="Geiler-Samerotte K.A."/>
            <person name="Gerlach D."/>
            <person name="Hatcher P."/>
            <person name="Jogdeo S."/>
            <person name="Krijgsveld J."/>
            <person name="Kriventseva E.V."/>
            <person name="Kultz D."/>
            <person name="Laforsch C."/>
            <person name="Lindquist E."/>
            <person name="Lopez J."/>
            <person name="Manak J.R."/>
            <person name="Muller J."/>
            <person name="Pangilinan J."/>
            <person name="Patwardhan R.P."/>
            <person name="Pitluck S."/>
            <person name="Pritham E.J."/>
            <person name="Rechtsteiner A."/>
            <person name="Rho M."/>
            <person name="Rogozin I.B."/>
            <person name="Sakarya O."/>
            <person name="Salamov A."/>
            <person name="Schaack S."/>
            <person name="Shapiro H."/>
            <person name="Shiga Y."/>
            <person name="Skalitzky C."/>
            <person name="Smith Z."/>
            <person name="Souvorov A."/>
            <person name="Sung W."/>
            <person name="Tang Z."/>
            <person name="Tsuchiya D."/>
            <person name="Tu H."/>
            <person name="Vos H."/>
            <person name="Wang M."/>
            <person name="Wolf Y.I."/>
            <person name="Yamagata H."/>
            <person name="Yamada T."/>
            <person name="Ye Y."/>
            <person name="Shaw J.R."/>
            <person name="Andrews J."/>
            <person name="Crease T.J."/>
            <person name="Tang H."/>
            <person name="Lucas S.M."/>
            <person name="Robertson H.M."/>
            <person name="Bork P."/>
            <person name="Koonin E.V."/>
            <person name="Zdobnov E.M."/>
            <person name="Grigoriev I.V."/>
            <person name="Lynch M."/>
            <person name="Boore J.L."/>
        </authorList>
    </citation>
    <scope>NUCLEOTIDE SEQUENCE [LARGE SCALE GENOMIC DNA]</scope>
</reference>
<dbReference type="InParanoid" id="E9HED8"/>
<feature type="compositionally biased region" description="Polar residues" evidence="1">
    <location>
        <begin position="9"/>
        <end position="20"/>
    </location>
</feature>
<evidence type="ECO:0000313" key="3">
    <source>
        <dbReference type="Proteomes" id="UP000000305"/>
    </source>
</evidence>
<evidence type="ECO:0000256" key="1">
    <source>
        <dbReference type="SAM" id="MobiDB-lite"/>
    </source>
</evidence>
<accession>E9HED8</accession>
<dbReference type="Proteomes" id="UP000000305">
    <property type="component" value="Unassembled WGS sequence"/>
</dbReference>
<sequence length="50" mass="5555">MFAKIEPNKNGNLVDSSVSTMRTTQKCNEIKTGLQEEVLAIASEKERVSE</sequence>
<protein>
    <submittedName>
        <fullName evidence="2">Uncharacterized protein</fullName>
    </submittedName>
</protein>
<feature type="region of interest" description="Disordered" evidence="1">
    <location>
        <begin position="1"/>
        <end position="20"/>
    </location>
</feature>
<organism evidence="2 3">
    <name type="scientific">Daphnia pulex</name>
    <name type="common">Water flea</name>
    <dbReference type="NCBI Taxonomy" id="6669"/>
    <lineage>
        <taxon>Eukaryota</taxon>
        <taxon>Metazoa</taxon>
        <taxon>Ecdysozoa</taxon>
        <taxon>Arthropoda</taxon>
        <taxon>Crustacea</taxon>
        <taxon>Branchiopoda</taxon>
        <taxon>Diplostraca</taxon>
        <taxon>Cladocera</taxon>
        <taxon>Anomopoda</taxon>
        <taxon>Daphniidae</taxon>
        <taxon>Daphnia</taxon>
    </lineage>
</organism>
<gene>
    <name evidence="2" type="ORF">DAPPUDRAFT_257892</name>
</gene>